<protein>
    <recommendedName>
        <fullName evidence="1">SpoVT-AbrB domain-containing protein</fullName>
    </recommendedName>
</protein>
<accession>A0A0G1UUP6</accession>
<comment type="caution">
    <text evidence="2">The sequence shown here is derived from an EMBL/GenBank/DDBJ whole genome shotgun (WGS) entry which is preliminary data.</text>
</comment>
<dbReference type="Proteomes" id="UP000033860">
    <property type="component" value="Unassembled WGS sequence"/>
</dbReference>
<evidence type="ECO:0000313" key="2">
    <source>
        <dbReference type="EMBL" id="KKU61440.1"/>
    </source>
</evidence>
<proteinExistence type="predicted"/>
<reference evidence="2 3" key="1">
    <citation type="journal article" date="2015" name="Nature">
        <title>rRNA introns, odd ribosomes, and small enigmatic genomes across a large radiation of phyla.</title>
        <authorList>
            <person name="Brown C.T."/>
            <person name="Hug L.A."/>
            <person name="Thomas B.C."/>
            <person name="Sharon I."/>
            <person name="Castelle C.J."/>
            <person name="Singh A."/>
            <person name="Wilkins M.J."/>
            <person name="Williams K.H."/>
            <person name="Banfield J.F."/>
        </authorList>
    </citation>
    <scope>NUCLEOTIDE SEQUENCE [LARGE SCALE GENOMIC DNA]</scope>
</reference>
<dbReference type="EMBL" id="LCNT01000003">
    <property type="protein sequence ID" value="KKU61440.1"/>
    <property type="molecule type" value="Genomic_DNA"/>
</dbReference>
<dbReference type="Gene3D" id="2.10.260.10">
    <property type="match status" value="1"/>
</dbReference>
<evidence type="ECO:0000259" key="1">
    <source>
        <dbReference type="SMART" id="SM00966"/>
    </source>
</evidence>
<dbReference type="InterPro" id="IPR007159">
    <property type="entry name" value="SpoVT-AbrB_dom"/>
</dbReference>
<gene>
    <name evidence="2" type="ORF">UX85_C0003G0099</name>
</gene>
<feature type="domain" description="SpoVT-AbrB" evidence="1">
    <location>
        <begin position="9"/>
        <end position="55"/>
    </location>
</feature>
<organism evidence="2 3">
    <name type="scientific">Candidatus Beckwithbacteria bacterium GW2011_GWB1_47_15</name>
    <dbReference type="NCBI Taxonomy" id="1618371"/>
    <lineage>
        <taxon>Bacteria</taxon>
        <taxon>Candidatus Beckwithiibacteriota</taxon>
    </lineage>
</organism>
<dbReference type="InterPro" id="IPR037914">
    <property type="entry name" value="SpoVT-AbrB_sf"/>
</dbReference>
<dbReference type="GO" id="GO:0003677">
    <property type="term" value="F:DNA binding"/>
    <property type="evidence" value="ECO:0007669"/>
    <property type="project" value="InterPro"/>
</dbReference>
<dbReference type="AlphaFoldDB" id="A0A0G1UUP6"/>
<name>A0A0G1UUP6_9BACT</name>
<dbReference type="SUPFAM" id="SSF89447">
    <property type="entry name" value="AbrB/MazE/MraZ-like"/>
    <property type="match status" value="1"/>
</dbReference>
<evidence type="ECO:0000313" key="3">
    <source>
        <dbReference type="Proteomes" id="UP000033860"/>
    </source>
</evidence>
<dbReference type="Pfam" id="PF04014">
    <property type="entry name" value="MazE_antitoxin"/>
    <property type="match status" value="1"/>
</dbReference>
<dbReference type="SMART" id="SM00966">
    <property type="entry name" value="SpoVT_AbrB"/>
    <property type="match status" value="1"/>
</dbReference>
<sequence>MNVNYSITLPVSAKGQVTIPVSIRRLLKLDKTQRVTAEVISKDKVILKPIKFTLEDVYGSVKPIARNFKEMRQIVRQERALRTSG</sequence>